<reference evidence="6 7" key="1">
    <citation type="submission" date="2018-01" db="EMBL/GenBank/DDBJ databases">
        <title>Complete genome sequence of Bacteriovorax stolpii DSM12778.</title>
        <authorList>
            <person name="Tang B."/>
            <person name="Chang J."/>
        </authorList>
    </citation>
    <scope>NUCLEOTIDE SEQUENCE [LARGE SCALE GENOMIC DNA]</scope>
    <source>
        <strain evidence="6 7">DSM 12778</strain>
    </source>
</reference>
<keyword evidence="5" id="KW-0812">Transmembrane</keyword>
<evidence type="ECO:0000313" key="7">
    <source>
        <dbReference type="Proteomes" id="UP000235584"/>
    </source>
</evidence>
<dbReference type="SMART" id="SM00283">
    <property type="entry name" value="MA"/>
    <property type="match status" value="1"/>
</dbReference>
<dbReference type="PANTHER" id="PTHR43531:SF11">
    <property type="entry name" value="METHYL-ACCEPTING CHEMOTAXIS PROTEIN 3"/>
    <property type="match status" value="1"/>
</dbReference>
<feature type="transmembrane region" description="Helical" evidence="5">
    <location>
        <begin position="190"/>
        <end position="211"/>
    </location>
</feature>
<keyword evidence="5" id="KW-0472">Membrane</keyword>
<organism evidence="6 7">
    <name type="scientific">Bacteriovorax stolpii</name>
    <name type="common">Bdellovibrio stolpii</name>
    <dbReference type="NCBI Taxonomy" id="960"/>
    <lineage>
        <taxon>Bacteria</taxon>
        <taxon>Pseudomonadati</taxon>
        <taxon>Bdellovibrionota</taxon>
        <taxon>Bacteriovoracia</taxon>
        <taxon>Bacteriovoracales</taxon>
        <taxon>Bacteriovoracaceae</taxon>
        <taxon>Bacteriovorax</taxon>
    </lineage>
</organism>
<proteinExistence type="inferred from homology"/>
<gene>
    <name evidence="6" type="ORF">C0V70_12540</name>
</gene>
<keyword evidence="1" id="KW-0145">Chemotaxis</keyword>
<dbReference type="GO" id="GO:0005886">
    <property type="term" value="C:plasma membrane"/>
    <property type="evidence" value="ECO:0007669"/>
    <property type="project" value="TreeGrafter"/>
</dbReference>
<sequence>MSLKGKLTAGMIFVCMGLIILALTGYLSLNNVVKEYEKLVVQSVPKLGDISGLRARAAQLRADSLKLTLFAENAEESKKAIEGLNKSITRYREITKEYKEKTFFSKEEEQKLSSVDEEAGKVLAAGEKVLALFNSNEAGKVEKMKEVLVGIESTALDHQKRLLALDDYIVESSAQWSKDSNELAMKSKTLMSVIAVLTIAISIVGATIFSLRLSKILQYIADQLSTSSNEVGKNADRVSDASNSLSSSTTEQASALQETVTATTEVASMIQTTAENTQNSLAKAESSKQSAINGQNAVNNMLASIDAISKSNREISEQVEKSNNEMREIVDLINNINEKTKVINEIVFQTKLLSFNASVEAARAGEAGKGFAVVAEEVSKLAEMSGGAAEEIRTLLEQSNTRVESIISATRENVTRLVTQGEDKVLAGVRTADGCKRALDEINNDITEMVSMSKQITEATKEQSMGVSEINSALESIGLATNQNADASRQCSLAADELKVQVSNTHQVVNSLLEVIYGNSKKDEQRA</sequence>
<evidence type="ECO:0000256" key="3">
    <source>
        <dbReference type="SAM" id="Coils"/>
    </source>
</evidence>
<dbReference type="KEGG" id="bsto:C0V70_12540"/>
<feature type="coiled-coil region" evidence="3">
    <location>
        <begin position="305"/>
        <end position="339"/>
    </location>
</feature>
<keyword evidence="7" id="KW-1185">Reference proteome</keyword>
<dbReference type="GO" id="GO:0006935">
    <property type="term" value="P:chemotaxis"/>
    <property type="evidence" value="ECO:0007669"/>
    <property type="project" value="UniProtKB-KW"/>
</dbReference>
<dbReference type="Proteomes" id="UP000235584">
    <property type="component" value="Chromosome"/>
</dbReference>
<dbReference type="OrthoDB" id="9816519at2"/>
<comment type="similarity">
    <text evidence="2">Belongs to the methyl-accepting chemotaxis (MCP) protein family.</text>
</comment>
<dbReference type="InterPro" id="IPR024478">
    <property type="entry name" value="HlyB_4HB_MCP"/>
</dbReference>
<dbReference type="Pfam" id="PF12729">
    <property type="entry name" value="4HB_MCP_1"/>
    <property type="match status" value="1"/>
</dbReference>
<evidence type="ECO:0000256" key="5">
    <source>
        <dbReference type="SAM" id="Phobius"/>
    </source>
</evidence>
<dbReference type="EMBL" id="CP025704">
    <property type="protein sequence ID" value="AUN98914.1"/>
    <property type="molecule type" value="Genomic_DNA"/>
</dbReference>
<dbReference type="RefSeq" id="WP_102244205.1">
    <property type="nucleotide sequence ID" value="NZ_CP025704.1"/>
</dbReference>
<evidence type="ECO:0000256" key="2">
    <source>
        <dbReference type="ARBA" id="ARBA00029447"/>
    </source>
</evidence>
<evidence type="ECO:0000256" key="1">
    <source>
        <dbReference type="ARBA" id="ARBA00022500"/>
    </source>
</evidence>
<feature type="region of interest" description="Disordered" evidence="4">
    <location>
        <begin position="230"/>
        <end position="257"/>
    </location>
</feature>
<dbReference type="PANTHER" id="PTHR43531">
    <property type="entry name" value="PROTEIN ICFG"/>
    <property type="match status" value="1"/>
</dbReference>
<feature type="transmembrane region" description="Helical" evidence="5">
    <location>
        <begin position="7"/>
        <end position="29"/>
    </location>
</feature>
<dbReference type="InterPro" id="IPR004089">
    <property type="entry name" value="MCPsignal_dom"/>
</dbReference>
<protein>
    <submittedName>
        <fullName evidence="6">Uncharacterized protein</fullName>
    </submittedName>
</protein>
<dbReference type="PROSITE" id="PS50111">
    <property type="entry name" value="CHEMOTAXIS_TRANSDUC_2"/>
    <property type="match status" value="1"/>
</dbReference>
<dbReference type="GO" id="GO:0004888">
    <property type="term" value="F:transmembrane signaling receptor activity"/>
    <property type="evidence" value="ECO:0007669"/>
    <property type="project" value="TreeGrafter"/>
</dbReference>
<accession>A0A2K9NVX4</accession>
<dbReference type="InterPro" id="IPR051310">
    <property type="entry name" value="MCP_chemotaxis"/>
</dbReference>
<dbReference type="Pfam" id="PF00015">
    <property type="entry name" value="MCPsignal"/>
    <property type="match status" value="1"/>
</dbReference>
<dbReference type="Gene3D" id="1.10.287.950">
    <property type="entry name" value="Methyl-accepting chemotaxis protein"/>
    <property type="match status" value="1"/>
</dbReference>
<feature type="compositionally biased region" description="Low complexity" evidence="4">
    <location>
        <begin position="240"/>
        <end position="257"/>
    </location>
</feature>
<evidence type="ECO:0000256" key="4">
    <source>
        <dbReference type="SAM" id="MobiDB-lite"/>
    </source>
</evidence>
<name>A0A2K9NVX4_BACTC</name>
<dbReference type="GO" id="GO:0007165">
    <property type="term" value="P:signal transduction"/>
    <property type="evidence" value="ECO:0007669"/>
    <property type="project" value="InterPro"/>
</dbReference>
<dbReference type="AlphaFoldDB" id="A0A2K9NVX4"/>
<evidence type="ECO:0000313" key="6">
    <source>
        <dbReference type="EMBL" id="AUN98914.1"/>
    </source>
</evidence>
<keyword evidence="5" id="KW-1133">Transmembrane helix</keyword>
<dbReference type="SUPFAM" id="SSF58104">
    <property type="entry name" value="Methyl-accepting chemotaxis protein (MCP) signaling domain"/>
    <property type="match status" value="1"/>
</dbReference>
<keyword evidence="3" id="KW-0175">Coiled coil</keyword>